<dbReference type="OrthoDB" id="427969at2759"/>
<dbReference type="AlphaFoldDB" id="A0A3A2ZF13"/>
<name>A0A3A2ZF13_9EURO</name>
<keyword evidence="3" id="KW-1185">Reference proteome</keyword>
<proteinExistence type="predicted"/>
<evidence type="ECO:0000313" key="2">
    <source>
        <dbReference type="EMBL" id="RJE21749.1"/>
    </source>
</evidence>
<evidence type="ECO:0000313" key="3">
    <source>
        <dbReference type="Proteomes" id="UP000266188"/>
    </source>
</evidence>
<reference evidence="3" key="1">
    <citation type="submission" date="2017-02" db="EMBL/GenBank/DDBJ databases">
        <authorList>
            <person name="Tafer H."/>
            <person name="Lopandic K."/>
        </authorList>
    </citation>
    <scope>NUCLEOTIDE SEQUENCE [LARGE SCALE GENOMIC DNA]</scope>
    <source>
        <strain evidence="3">CBS 366.77</strain>
    </source>
</reference>
<accession>A0A3A2ZF13</accession>
<comment type="caution">
    <text evidence="2">The sequence shown here is derived from an EMBL/GenBank/DDBJ whole genome shotgun (WGS) entry which is preliminary data.</text>
</comment>
<dbReference type="EMBL" id="MVGC01000207">
    <property type="protein sequence ID" value="RJE21749.1"/>
    <property type="molecule type" value="Genomic_DNA"/>
</dbReference>
<sequence length="101" mass="11289">MVAKLYDSDVRIHDEEGVKSRSESSEEGSKGERYVRSEGESSPGNRDAPLPNEVKEITFLNEVEAYIRLSGISICPRFYGAFQEIGATRVQTGTVLLQKFM</sequence>
<protein>
    <submittedName>
        <fullName evidence="2">Uncharacterized protein</fullName>
    </submittedName>
</protein>
<feature type="compositionally biased region" description="Basic and acidic residues" evidence="1">
    <location>
        <begin position="14"/>
        <end position="39"/>
    </location>
</feature>
<gene>
    <name evidence="2" type="ORF">PHISCL_05897</name>
</gene>
<dbReference type="Proteomes" id="UP000266188">
    <property type="component" value="Unassembled WGS sequence"/>
</dbReference>
<feature type="region of interest" description="Disordered" evidence="1">
    <location>
        <begin position="14"/>
        <end position="52"/>
    </location>
</feature>
<organism evidence="2 3">
    <name type="scientific">Aspergillus sclerotialis</name>
    <dbReference type="NCBI Taxonomy" id="2070753"/>
    <lineage>
        <taxon>Eukaryota</taxon>
        <taxon>Fungi</taxon>
        <taxon>Dikarya</taxon>
        <taxon>Ascomycota</taxon>
        <taxon>Pezizomycotina</taxon>
        <taxon>Eurotiomycetes</taxon>
        <taxon>Eurotiomycetidae</taxon>
        <taxon>Eurotiales</taxon>
        <taxon>Aspergillaceae</taxon>
        <taxon>Aspergillus</taxon>
        <taxon>Aspergillus subgen. Polypaecilum</taxon>
    </lineage>
</organism>
<evidence type="ECO:0000256" key="1">
    <source>
        <dbReference type="SAM" id="MobiDB-lite"/>
    </source>
</evidence>